<evidence type="ECO:0000259" key="2">
    <source>
        <dbReference type="Pfam" id="PF07811"/>
    </source>
</evidence>
<evidence type="ECO:0000313" key="4">
    <source>
        <dbReference type="Proteomes" id="UP000237351"/>
    </source>
</evidence>
<feature type="domain" description="TadE-like" evidence="2">
    <location>
        <begin position="13"/>
        <end position="54"/>
    </location>
</feature>
<accession>A0A1W6N4R8</accession>
<reference evidence="3 4" key="1">
    <citation type="submission" date="2014-06" db="EMBL/GenBank/DDBJ databases">
        <title>The genome of the endonuclear symbiont Nucleicultrix amoebiphila.</title>
        <authorList>
            <person name="Schulz F."/>
            <person name="Horn M."/>
        </authorList>
    </citation>
    <scope>NUCLEOTIDE SEQUENCE [LARGE SCALE GENOMIC DNA]</scope>
    <source>
        <strain evidence="3 4">FS5</strain>
    </source>
</reference>
<dbReference type="AlphaFoldDB" id="A0A1W6N4R8"/>
<dbReference type="RefSeq" id="WP_198157282.1">
    <property type="nucleotide sequence ID" value="NZ_CP008743.1"/>
</dbReference>
<gene>
    <name evidence="3" type="ORF">GQ61_05565</name>
</gene>
<dbReference type="KEGG" id="naf:GQ61_05565"/>
<dbReference type="Proteomes" id="UP000237351">
    <property type="component" value="Chromosome"/>
</dbReference>
<feature type="transmembrane region" description="Helical" evidence="1">
    <location>
        <begin position="21"/>
        <end position="42"/>
    </location>
</feature>
<organism evidence="3 4">
    <name type="scientific">Candidatus Nucleicultrix amoebiphila FS5</name>
    <dbReference type="NCBI Taxonomy" id="1414854"/>
    <lineage>
        <taxon>Bacteria</taxon>
        <taxon>Pseudomonadati</taxon>
        <taxon>Pseudomonadota</taxon>
        <taxon>Alphaproteobacteria</taxon>
        <taxon>Holosporales</taxon>
        <taxon>Candidatus Nucleicultricaceae</taxon>
        <taxon>Candidatus Nucleicultrix</taxon>
    </lineage>
</organism>
<keyword evidence="4" id="KW-1185">Reference proteome</keyword>
<protein>
    <recommendedName>
        <fullName evidence="2">TadE-like domain-containing protein</fullName>
    </recommendedName>
</protein>
<keyword evidence="1" id="KW-0812">Transmembrane</keyword>
<name>A0A1W6N4R8_9PROT</name>
<evidence type="ECO:0000256" key="1">
    <source>
        <dbReference type="SAM" id="Phobius"/>
    </source>
</evidence>
<dbReference type="EMBL" id="CP008743">
    <property type="protein sequence ID" value="ARN84843.1"/>
    <property type="molecule type" value="Genomic_DNA"/>
</dbReference>
<dbReference type="Pfam" id="PF07811">
    <property type="entry name" value="TadE"/>
    <property type="match status" value="1"/>
</dbReference>
<dbReference type="InterPro" id="IPR012495">
    <property type="entry name" value="TadE-like_dom"/>
</dbReference>
<keyword evidence="1" id="KW-1133">Transmembrane helix</keyword>
<proteinExistence type="predicted"/>
<keyword evidence="1" id="KW-0472">Membrane</keyword>
<sequence>MNSTRFFWKSKKGTAAIEFAVIAPLFITFIAGLFELAMFMFLNVKLQVLASTIANNVTIQQTASRTNIQGMLGVEDTITYPFKISNKGGIVVTQIQPTAQNPNIMTISWQVASGAVSRLGSTGAVPVNVPGNITLTAGQSMIVTEVFYNYAPIIFGIFITARPLYTTAVFLPRQGTLSTLNP</sequence>
<evidence type="ECO:0000313" key="3">
    <source>
        <dbReference type="EMBL" id="ARN84843.1"/>
    </source>
</evidence>
<dbReference type="STRING" id="1414854.GQ61_05565"/>